<dbReference type="PANTHER" id="PTHR13878">
    <property type="entry name" value="GULONOLACTONE OXIDASE"/>
    <property type="match status" value="1"/>
</dbReference>
<feature type="region of interest" description="Disordered" evidence="3">
    <location>
        <begin position="431"/>
        <end position="453"/>
    </location>
</feature>
<dbReference type="EMBL" id="KZ819638">
    <property type="protein sequence ID" value="PWN88759.1"/>
    <property type="molecule type" value="Genomic_DNA"/>
</dbReference>
<dbReference type="GeneID" id="37047186"/>
<evidence type="ECO:0000256" key="4">
    <source>
        <dbReference type="SAM" id="SignalP"/>
    </source>
</evidence>
<evidence type="ECO:0000313" key="7">
    <source>
        <dbReference type="Proteomes" id="UP000245768"/>
    </source>
</evidence>
<accession>A0A316YHS9</accession>
<proteinExistence type="inferred from homology"/>
<evidence type="ECO:0000256" key="2">
    <source>
        <dbReference type="ARBA" id="ARBA00023002"/>
    </source>
</evidence>
<feature type="domain" description="FAD-binding PCMH-type" evidence="5">
    <location>
        <begin position="123"/>
        <end position="315"/>
    </location>
</feature>
<dbReference type="PANTHER" id="PTHR13878:SF91">
    <property type="entry name" value="FAD BINDING DOMAIN PROTEIN (AFU_ORTHOLOGUE AFUA_6G12070)-RELATED"/>
    <property type="match status" value="1"/>
</dbReference>
<evidence type="ECO:0000313" key="6">
    <source>
        <dbReference type="EMBL" id="PWN88759.1"/>
    </source>
</evidence>
<keyword evidence="4" id="KW-0732">Signal</keyword>
<dbReference type="RefSeq" id="XP_025375957.1">
    <property type="nucleotide sequence ID" value="XM_025525270.1"/>
</dbReference>
<dbReference type="Pfam" id="PF01565">
    <property type="entry name" value="FAD_binding_4"/>
    <property type="match status" value="1"/>
</dbReference>
<reference evidence="6 7" key="1">
    <citation type="journal article" date="2018" name="Mol. Biol. Evol.">
        <title>Broad Genomic Sampling Reveals a Smut Pathogenic Ancestry of the Fungal Clade Ustilaginomycotina.</title>
        <authorList>
            <person name="Kijpornyongpan T."/>
            <person name="Mondo S.J."/>
            <person name="Barry K."/>
            <person name="Sandor L."/>
            <person name="Lee J."/>
            <person name="Lipzen A."/>
            <person name="Pangilinan J."/>
            <person name="LaButti K."/>
            <person name="Hainaut M."/>
            <person name="Henrissat B."/>
            <person name="Grigoriev I.V."/>
            <person name="Spatafora J.W."/>
            <person name="Aime M.C."/>
        </authorList>
    </citation>
    <scope>NUCLEOTIDE SEQUENCE [LARGE SCALE GENOMIC DNA]</scope>
    <source>
        <strain evidence="6 7">MCA 4198</strain>
    </source>
</reference>
<dbReference type="Gene3D" id="3.30.465.10">
    <property type="match status" value="1"/>
</dbReference>
<organism evidence="6 7">
    <name type="scientific">Acaromyces ingoldii</name>
    <dbReference type="NCBI Taxonomy" id="215250"/>
    <lineage>
        <taxon>Eukaryota</taxon>
        <taxon>Fungi</taxon>
        <taxon>Dikarya</taxon>
        <taxon>Basidiomycota</taxon>
        <taxon>Ustilaginomycotina</taxon>
        <taxon>Exobasidiomycetes</taxon>
        <taxon>Exobasidiales</taxon>
        <taxon>Cryptobasidiaceae</taxon>
        <taxon>Acaromyces</taxon>
    </lineage>
</organism>
<dbReference type="PROSITE" id="PS51387">
    <property type="entry name" value="FAD_PCMH"/>
    <property type="match status" value="1"/>
</dbReference>
<dbReference type="InterPro" id="IPR036318">
    <property type="entry name" value="FAD-bd_PCMH-like_sf"/>
</dbReference>
<dbReference type="AlphaFoldDB" id="A0A316YHS9"/>
<comment type="similarity">
    <text evidence="1">Belongs to the oxygen-dependent FAD-linked oxidoreductase family.</text>
</comment>
<dbReference type="InterPro" id="IPR050432">
    <property type="entry name" value="FAD-linked_Oxidoreductases_BP"/>
</dbReference>
<name>A0A316YHS9_9BASI</name>
<sequence length="609" mass="65832">MKRFLLFAIIAATSAGAAPAAKCRCQQGQDCWPTSSDIEAFGKTLSRPEALLANIRPPASVCHGSEYDETSCTAANASWANPFWLSEQPGAMQEHLYEAVGPYANNDTLVCDIATPKEQPCGQGEVPTFGVEAHEDSDVVKALDFAHRHNIRPVIKNTGHDFMGRSAGSDGFLVWTHRLKNATVETDFVPAGCTKKEPHALRLGAGVQWNDAYNTVAAVNRTVVGGISGNGTVGSAGGWLAGAGHSILSPAHGLGVDNVLQFRVVLPPAGNRAYANRRIVTASSCSHPDLFWALRGGGGGTFGVVTEVVYRTHEDRPGLSAFGSVNTTDAAVFKRLTHAFLQTIGTTFVDDKWGGYGFITPLPTVNAISFYLYRTDVLPDSDEERTLNRTMTGLLDRLQRIAASPQPIGTVTRLPNFQALLAIFNGGVSGSGPSVQRRDDVHKRSDNGKSAPRTFETSRLLPRTFFENSSAVNEYLDAAEGTNILTHNVLGGAVSQHGADSAAAHPGWRKNVVHVLSLANEPVTSKEAKKTLDKVTNIVYGKDRAAKDVACYLNEAPYDDDYWPRSFFGSHWERLSHLKRAVDPLDQLIVYRGVGSERWSDDLKCLRSG</sequence>
<evidence type="ECO:0000256" key="1">
    <source>
        <dbReference type="ARBA" id="ARBA00005466"/>
    </source>
</evidence>
<feature type="signal peptide" evidence="4">
    <location>
        <begin position="1"/>
        <end position="20"/>
    </location>
</feature>
<dbReference type="GO" id="GO:0016491">
    <property type="term" value="F:oxidoreductase activity"/>
    <property type="evidence" value="ECO:0007669"/>
    <property type="project" value="UniProtKB-KW"/>
</dbReference>
<dbReference type="OrthoDB" id="9983560at2759"/>
<evidence type="ECO:0000259" key="5">
    <source>
        <dbReference type="PROSITE" id="PS51387"/>
    </source>
</evidence>
<gene>
    <name evidence="6" type="ORF">FA10DRAFT_303688</name>
</gene>
<feature type="compositionally biased region" description="Basic and acidic residues" evidence="3">
    <location>
        <begin position="436"/>
        <end position="447"/>
    </location>
</feature>
<protein>
    <submittedName>
        <fullName evidence="6">FAD-binding domain-containing protein</fullName>
    </submittedName>
</protein>
<dbReference type="GO" id="GO:0071949">
    <property type="term" value="F:FAD binding"/>
    <property type="evidence" value="ECO:0007669"/>
    <property type="project" value="InterPro"/>
</dbReference>
<dbReference type="InterPro" id="IPR016166">
    <property type="entry name" value="FAD-bd_PCMH"/>
</dbReference>
<keyword evidence="2" id="KW-0560">Oxidoreductase</keyword>
<dbReference type="STRING" id="215250.A0A316YHS9"/>
<dbReference type="InterPro" id="IPR006094">
    <property type="entry name" value="Oxid_FAD_bind_N"/>
</dbReference>
<keyword evidence="7" id="KW-1185">Reference proteome</keyword>
<dbReference type="InterPro" id="IPR016169">
    <property type="entry name" value="FAD-bd_PCMH_sub2"/>
</dbReference>
<evidence type="ECO:0000256" key="3">
    <source>
        <dbReference type="SAM" id="MobiDB-lite"/>
    </source>
</evidence>
<dbReference type="InParanoid" id="A0A316YHS9"/>
<dbReference type="Proteomes" id="UP000245768">
    <property type="component" value="Unassembled WGS sequence"/>
</dbReference>
<feature type="chain" id="PRO_5016301469" evidence="4">
    <location>
        <begin position="21"/>
        <end position="609"/>
    </location>
</feature>
<dbReference type="SUPFAM" id="SSF56176">
    <property type="entry name" value="FAD-binding/transporter-associated domain-like"/>
    <property type="match status" value="1"/>
</dbReference>